<dbReference type="InterPro" id="IPR001441">
    <property type="entry name" value="UPP_synth-like"/>
</dbReference>
<evidence type="ECO:0000256" key="4">
    <source>
        <dbReference type="ARBA" id="ARBA00005432"/>
    </source>
</evidence>
<gene>
    <name evidence="8" type="ORF">FSB_LOCUS1861</name>
</gene>
<feature type="region of interest" description="Disordered" evidence="7">
    <location>
        <begin position="1"/>
        <end position="39"/>
    </location>
</feature>
<comment type="similarity">
    <text evidence="4 6">Belongs to the UPP synthase family.</text>
</comment>
<dbReference type="CDD" id="cd00475">
    <property type="entry name" value="Cis_IPPS"/>
    <property type="match status" value="1"/>
</dbReference>
<accession>A0A2N9EHE0</accession>
<dbReference type="GO" id="GO:0009409">
    <property type="term" value="P:response to cold"/>
    <property type="evidence" value="ECO:0007669"/>
    <property type="project" value="TreeGrafter"/>
</dbReference>
<dbReference type="InterPro" id="IPR018520">
    <property type="entry name" value="UPP_synth-like_CS"/>
</dbReference>
<dbReference type="EC" id="2.5.1.-" evidence="6"/>
<dbReference type="HAMAP" id="MF_01139">
    <property type="entry name" value="ISPT"/>
    <property type="match status" value="1"/>
</dbReference>
<evidence type="ECO:0000256" key="7">
    <source>
        <dbReference type="SAM" id="MobiDB-lite"/>
    </source>
</evidence>
<organism evidence="8">
    <name type="scientific">Fagus sylvatica</name>
    <name type="common">Beechnut</name>
    <dbReference type="NCBI Taxonomy" id="28930"/>
    <lineage>
        <taxon>Eukaryota</taxon>
        <taxon>Viridiplantae</taxon>
        <taxon>Streptophyta</taxon>
        <taxon>Embryophyta</taxon>
        <taxon>Tracheophyta</taxon>
        <taxon>Spermatophyta</taxon>
        <taxon>Magnoliopsida</taxon>
        <taxon>eudicotyledons</taxon>
        <taxon>Gunneridae</taxon>
        <taxon>Pentapetalae</taxon>
        <taxon>rosids</taxon>
        <taxon>fabids</taxon>
        <taxon>Fagales</taxon>
        <taxon>Fagaceae</taxon>
        <taxon>Fagus</taxon>
    </lineage>
</organism>
<dbReference type="PANTHER" id="PTHR10291:SF0">
    <property type="entry name" value="DEHYDRODOLICHYL DIPHOSPHATE SYNTHASE 2"/>
    <property type="match status" value="1"/>
</dbReference>
<dbReference type="InterPro" id="IPR036424">
    <property type="entry name" value="UPP_synth-like_sf"/>
</dbReference>
<comment type="pathway">
    <text evidence="3">Protein modification; protein glycosylation.</text>
</comment>
<dbReference type="EMBL" id="OIVN01000085">
    <property type="protein sequence ID" value="SPC73979.1"/>
    <property type="molecule type" value="Genomic_DNA"/>
</dbReference>
<sequence>MLSLSLPIHLKPKPSCSSRTRAQQSQYPFSHTQTQPTLHSLRPHKSLTTTVPNVAVKEHNDGNAVAEEDPFPEELREELMPNHVAVIMDGNGRWAQQRNLSASMGHQAGARSLRELVELSCKWGIRVLTVFAFSYDNWIRPQVEVDFLMSLFEREIKSQMQEFVREGIRISVIGDSSKLPKSLQKLISDAEETTKDNSRLQFIVAVSYSGKYDIVQACKSIASNVKDGTIQLEDISESMVEQELETNCTEYPYPDLLIRTSGELRVSNFLLWQLAYTEFFFAQQLWPDFGKDEFLEALISYQQRQRRYGARLS</sequence>
<dbReference type="GO" id="GO:0009570">
    <property type="term" value="C:chloroplast stroma"/>
    <property type="evidence" value="ECO:0007669"/>
    <property type="project" value="TreeGrafter"/>
</dbReference>
<dbReference type="FunFam" id="3.40.1180.10:FF:000001">
    <property type="entry name" value="(2E,6E)-farnesyl-diphosphate-specific ditrans,polycis-undecaprenyl-diphosphate synthase"/>
    <property type="match status" value="1"/>
</dbReference>
<dbReference type="GO" id="GO:0045547">
    <property type="term" value="F:ditrans,polycis-polyprenyl diphosphate synthase [(2E,6E)-farnesyl diphosphate specific] activity"/>
    <property type="evidence" value="ECO:0007669"/>
    <property type="project" value="TreeGrafter"/>
</dbReference>
<evidence type="ECO:0000256" key="6">
    <source>
        <dbReference type="RuleBase" id="RU363018"/>
    </source>
</evidence>
<evidence type="ECO:0000313" key="8">
    <source>
        <dbReference type="EMBL" id="SPC73979.1"/>
    </source>
</evidence>
<dbReference type="NCBIfam" id="TIGR00055">
    <property type="entry name" value="uppS"/>
    <property type="match status" value="1"/>
</dbReference>
<evidence type="ECO:0000256" key="5">
    <source>
        <dbReference type="ARBA" id="ARBA00022679"/>
    </source>
</evidence>
<name>A0A2N9EHE0_FAGSY</name>
<comment type="function">
    <text evidence="2">Catalyzes cis-prenyl chain elongation to produce the polyprenyl backbone of dolichol, a glycosyl carrier-lipid required for the biosynthesis of several classes of glycoprotein.</text>
</comment>
<keyword evidence="5 6" id="KW-0808">Transferase</keyword>
<dbReference type="PROSITE" id="PS01066">
    <property type="entry name" value="UPP_SYNTHASE"/>
    <property type="match status" value="1"/>
</dbReference>
<evidence type="ECO:0000256" key="1">
    <source>
        <dbReference type="ARBA" id="ARBA00001946"/>
    </source>
</evidence>
<protein>
    <recommendedName>
        <fullName evidence="6">Alkyl transferase</fullName>
        <ecNumber evidence="6">2.5.1.-</ecNumber>
    </recommendedName>
</protein>
<dbReference type="PANTHER" id="PTHR10291">
    <property type="entry name" value="DEHYDRODOLICHYL DIPHOSPHATE SYNTHASE FAMILY MEMBER"/>
    <property type="match status" value="1"/>
</dbReference>
<evidence type="ECO:0000256" key="3">
    <source>
        <dbReference type="ARBA" id="ARBA00004922"/>
    </source>
</evidence>
<evidence type="ECO:0000256" key="2">
    <source>
        <dbReference type="ARBA" id="ARBA00002674"/>
    </source>
</evidence>
<dbReference type="GO" id="GO:0016094">
    <property type="term" value="P:polyprenol biosynthetic process"/>
    <property type="evidence" value="ECO:0007669"/>
    <property type="project" value="TreeGrafter"/>
</dbReference>
<dbReference type="AlphaFoldDB" id="A0A2N9EHE0"/>
<dbReference type="Pfam" id="PF01255">
    <property type="entry name" value="Prenyltransf"/>
    <property type="match status" value="1"/>
</dbReference>
<feature type="compositionally biased region" description="Polar residues" evidence="7">
    <location>
        <begin position="15"/>
        <end position="38"/>
    </location>
</feature>
<dbReference type="SUPFAM" id="SSF64005">
    <property type="entry name" value="Undecaprenyl diphosphate synthase"/>
    <property type="match status" value="1"/>
</dbReference>
<comment type="cofactor">
    <cofactor evidence="1">
        <name>Mg(2+)</name>
        <dbReference type="ChEBI" id="CHEBI:18420"/>
    </cofactor>
</comment>
<dbReference type="GO" id="GO:0009668">
    <property type="term" value="P:plastid membrane organization"/>
    <property type="evidence" value="ECO:0007669"/>
    <property type="project" value="TreeGrafter"/>
</dbReference>
<dbReference type="Gene3D" id="3.40.1180.10">
    <property type="entry name" value="Decaprenyl diphosphate synthase-like"/>
    <property type="match status" value="1"/>
</dbReference>
<proteinExistence type="inferred from homology"/>
<reference evidence="8" key="1">
    <citation type="submission" date="2018-02" db="EMBL/GenBank/DDBJ databases">
        <authorList>
            <person name="Cohen D.B."/>
            <person name="Kent A.D."/>
        </authorList>
    </citation>
    <scope>NUCLEOTIDE SEQUENCE</scope>
</reference>